<feature type="compositionally biased region" description="Polar residues" evidence="2">
    <location>
        <begin position="263"/>
        <end position="273"/>
    </location>
</feature>
<keyword evidence="5" id="KW-1185">Reference proteome</keyword>
<feature type="compositionally biased region" description="Basic and acidic residues" evidence="2">
    <location>
        <begin position="276"/>
        <end position="291"/>
    </location>
</feature>
<feature type="domain" description="C2H2-type" evidence="3">
    <location>
        <begin position="174"/>
        <end position="201"/>
    </location>
</feature>
<feature type="region of interest" description="Disordered" evidence="2">
    <location>
        <begin position="1"/>
        <end position="28"/>
    </location>
</feature>
<evidence type="ECO:0000256" key="1">
    <source>
        <dbReference type="PROSITE-ProRule" id="PRU00042"/>
    </source>
</evidence>
<dbReference type="Proteomes" id="UP000235672">
    <property type="component" value="Unassembled WGS sequence"/>
</dbReference>
<dbReference type="AlphaFoldDB" id="A0A2J6QIS2"/>
<accession>A0A2J6QIS2</accession>
<organism evidence="4 5">
    <name type="scientific">Hyaloscypha hepaticicola</name>
    <dbReference type="NCBI Taxonomy" id="2082293"/>
    <lineage>
        <taxon>Eukaryota</taxon>
        <taxon>Fungi</taxon>
        <taxon>Dikarya</taxon>
        <taxon>Ascomycota</taxon>
        <taxon>Pezizomycotina</taxon>
        <taxon>Leotiomycetes</taxon>
        <taxon>Helotiales</taxon>
        <taxon>Hyaloscyphaceae</taxon>
        <taxon>Hyaloscypha</taxon>
    </lineage>
</organism>
<dbReference type="SMART" id="SM00355">
    <property type="entry name" value="ZnF_C2H2"/>
    <property type="match status" value="2"/>
</dbReference>
<feature type="region of interest" description="Disordered" evidence="2">
    <location>
        <begin position="68"/>
        <end position="99"/>
    </location>
</feature>
<protein>
    <recommendedName>
        <fullName evidence="3">C2H2-type domain-containing protein</fullName>
    </recommendedName>
</protein>
<dbReference type="OrthoDB" id="5382659at2759"/>
<feature type="region of interest" description="Disordered" evidence="2">
    <location>
        <begin position="263"/>
        <end position="291"/>
    </location>
</feature>
<proteinExistence type="predicted"/>
<dbReference type="STRING" id="1745343.A0A2J6QIS2"/>
<dbReference type="PANTHER" id="PTHR38166:SF1">
    <property type="entry name" value="C2H2-TYPE DOMAIN-CONTAINING PROTEIN"/>
    <property type="match status" value="1"/>
</dbReference>
<dbReference type="Gene3D" id="3.30.160.60">
    <property type="entry name" value="Classic Zinc Finger"/>
    <property type="match status" value="1"/>
</dbReference>
<dbReference type="InterPro" id="IPR013087">
    <property type="entry name" value="Znf_C2H2_type"/>
</dbReference>
<dbReference type="PROSITE" id="PS50157">
    <property type="entry name" value="ZINC_FINGER_C2H2_2"/>
    <property type="match status" value="1"/>
</dbReference>
<feature type="region of interest" description="Disordered" evidence="2">
    <location>
        <begin position="416"/>
        <end position="482"/>
    </location>
</feature>
<keyword evidence="1" id="KW-0479">Metal-binding</keyword>
<evidence type="ECO:0000256" key="2">
    <source>
        <dbReference type="SAM" id="MobiDB-lite"/>
    </source>
</evidence>
<keyword evidence="1" id="KW-0863">Zinc-finger</keyword>
<gene>
    <name evidence="4" type="ORF">NA56DRAFT_744345</name>
</gene>
<evidence type="ECO:0000259" key="3">
    <source>
        <dbReference type="PROSITE" id="PS50157"/>
    </source>
</evidence>
<dbReference type="EMBL" id="KZ613468">
    <property type="protein sequence ID" value="PMD26153.1"/>
    <property type="molecule type" value="Genomic_DNA"/>
</dbReference>
<evidence type="ECO:0000313" key="5">
    <source>
        <dbReference type="Proteomes" id="UP000235672"/>
    </source>
</evidence>
<name>A0A2J6QIS2_9HELO</name>
<evidence type="ECO:0000313" key="4">
    <source>
        <dbReference type="EMBL" id="PMD26153.1"/>
    </source>
</evidence>
<feature type="compositionally biased region" description="Acidic residues" evidence="2">
    <location>
        <begin position="462"/>
        <end position="472"/>
    </location>
</feature>
<dbReference type="GO" id="GO:0008270">
    <property type="term" value="F:zinc ion binding"/>
    <property type="evidence" value="ECO:0007669"/>
    <property type="project" value="UniProtKB-KW"/>
</dbReference>
<reference evidence="4 5" key="1">
    <citation type="submission" date="2016-05" db="EMBL/GenBank/DDBJ databases">
        <title>A degradative enzymes factory behind the ericoid mycorrhizal symbiosis.</title>
        <authorList>
            <consortium name="DOE Joint Genome Institute"/>
            <person name="Martino E."/>
            <person name="Morin E."/>
            <person name="Grelet G."/>
            <person name="Kuo A."/>
            <person name="Kohler A."/>
            <person name="Daghino S."/>
            <person name="Barry K."/>
            <person name="Choi C."/>
            <person name="Cichocki N."/>
            <person name="Clum A."/>
            <person name="Copeland A."/>
            <person name="Hainaut M."/>
            <person name="Haridas S."/>
            <person name="Labutti K."/>
            <person name="Lindquist E."/>
            <person name="Lipzen A."/>
            <person name="Khouja H.-R."/>
            <person name="Murat C."/>
            <person name="Ohm R."/>
            <person name="Olson A."/>
            <person name="Spatafora J."/>
            <person name="Veneault-Fourrey C."/>
            <person name="Henrissat B."/>
            <person name="Grigoriev I."/>
            <person name="Martin F."/>
            <person name="Perotto S."/>
        </authorList>
    </citation>
    <scope>NUCLEOTIDE SEQUENCE [LARGE SCALE GENOMIC DNA]</scope>
    <source>
        <strain evidence="4 5">UAMH 7357</strain>
    </source>
</reference>
<feature type="compositionally biased region" description="Low complexity" evidence="2">
    <location>
        <begin position="436"/>
        <end position="445"/>
    </location>
</feature>
<feature type="compositionally biased region" description="Low complexity" evidence="2">
    <location>
        <begin position="70"/>
        <end position="90"/>
    </location>
</feature>
<sequence>MDIAVVDPPDHPRAKATGPASIPLQSRSPVESNYSTLYQPELLPACFSSRAYTHWTDSELNNSIQVGRESLSAPPTPSLSSSGISSIQSSTHEACPTPEAFTRTTRLPLRGGKANHHDLFGASGLGLLAPMDSEYDPFRTTSRSNSSLHVPGRYRNTDHRGRVADWAHWEPTLFQCSFCQERFLTDLDLRTHLRTHKRYRRLLKEEKKRCNNLDSCPGPMDGSIQALRHASLASQKVLTLDDNCTPVSAEHIYSGDTRSIQNSLSDGLSGVTNHRTKSERDMRSTPSGENKDFCSRINHGSKGTTIERVSLSASSLPSRKPPTHVLVTKDGVEDPKGSLQSYIDFSEDEKDLVDTKDLLDCTETPIFDIEMDEVEKNDKIEGLLMLKSLLVLMKQKVIIHIMDEFKILLKQNNASHTRNHGNAPGEAPKSTYQGKTRTSSQVSSNNRRRQCIGEDNNSEGQGDGDGDDDDDDQRAPKRVRGSSCTVNDNAKFACPYRKYDPRKYCVQNWRPCALTPLENVARVKAHLYRHHRIFQCPRCKNLFLNQNVLDEHTLAPEGCIPNRINLAEGITADVEKRLRCRKKTYPHQTEADRWEEIYRMLFNTVTVPSPFFEPVEESVDQLSDPTKLAEFEEYTQKELPRLFWAALEEAVTKEMQPVEERLRTQLMGMIQNCQHQVFSTYQSMATFTLDTMLGDNSTRDRLFNQYEPLSRIGITENQLALVNSVTRRNNISAFNSSTTLSSIFRSSTTLNSVFTSSTTLSSTASSQTSPQIQPAGSDLCGEVAEEDAGALGPDNETVVTTDKGETDFWTDLEDIDVSEFGMDNM</sequence>
<dbReference type="PROSITE" id="PS00028">
    <property type="entry name" value="ZINC_FINGER_C2H2_1"/>
    <property type="match status" value="1"/>
</dbReference>
<keyword evidence="1" id="KW-0862">Zinc</keyword>
<dbReference type="PANTHER" id="PTHR38166">
    <property type="entry name" value="C2H2-TYPE DOMAIN-CONTAINING PROTEIN-RELATED"/>
    <property type="match status" value="1"/>
</dbReference>